<dbReference type="Pfam" id="PF00374">
    <property type="entry name" value="NiFeSe_Hases"/>
    <property type="match status" value="2"/>
</dbReference>
<keyword evidence="1" id="KW-0479">Metal-binding</keyword>
<protein>
    <recommendedName>
        <fullName evidence="5">Ni/Fe hydrogenase subunit alpha</fullName>
    </recommendedName>
</protein>
<keyword evidence="1" id="KW-0408">Iron</keyword>
<dbReference type="Gene3D" id="1.10.645.10">
    <property type="entry name" value="Cytochrome-c3 Hydrogenase, chain B"/>
    <property type="match status" value="1"/>
</dbReference>
<feature type="binding site" evidence="1">
    <location>
        <position position="431"/>
    </location>
    <ligand>
        <name>Ni(2+)</name>
        <dbReference type="ChEBI" id="CHEBI:49786"/>
    </ligand>
</feature>
<feature type="binding site" evidence="1">
    <location>
        <position position="437"/>
    </location>
    <ligand>
        <name>Mg(2+)</name>
        <dbReference type="ChEBI" id="CHEBI:18420"/>
    </ligand>
</feature>
<sequence>MRIKIDHIAKIEGHAGFVADIVNGRAEKALFSVLEGSRLLEGILRDRKCAEVSQIAARICGVCPVVHNLTSLKALEGALGVEVSGQTILLRKLMMLGQIINSHALHVFFFSLSDFFGIENDLGLIERYSQKAQQALAIREFANKIIEIIGGRSIHPLTPEVGGFIRLPKTESIKQIGENAKKILPQAIELARFFAKLNYPKFERETNFVSLVNAKEYPIYEGELSINGKQKYALKDFMQLVKEAQVSYDGVKRTSIEQNSYMVGAIARINNNHKQLNKEAKKILKASRIKLPSKNPFHNILAQAVEVVHCFEETMKIVKTCHLESFDFSQDKLREGSHRRHEGDSSASPQNDKISAGSGYGAIEAPRGTLFYFYEVGENGLVENCNIITPTAQNIARLEEDLKIWLPELQNFPEKEIQDKIRMLVRAYDPCLTCATH</sequence>
<feature type="binding site" evidence="1">
    <location>
        <position position="60"/>
    </location>
    <ligand>
        <name>Ni(2+)</name>
        <dbReference type="ChEBI" id="CHEBI:49786"/>
    </ligand>
</feature>
<evidence type="ECO:0000256" key="2">
    <source>
        <dbReference type="SAM" id="MobiDB-lite"/>
    </source>
</evidence>
<comment type="cofactor">
    <cofactor evidence="1">
        <name>Ni(2+)</name>
        <dbReference type="ChEBI" id="CHEBI:49786"/>
    </cofactor>
</comment>
<evidence type="ECO:0000313" key="4">
    <source>
        <dbReference type="Proteomes" id="UP000231550"/>
    </source>
</evidence>
<dbReference type="SUPFAM" id="SSF56762">
    <property type="entry name" value="HydB/Nqo4-like"/>
    <property type="match status" value="1"/>
</dbReference>
<keyword evidence="1" id="KW-0460">Magnesium</keyword>
<comment type="cofactor">
    <cofactor evidence="1">
        <name>Fe cation</name>
        <dbReference type="ChEBI" id="CHEBI:24875"/>
    </cofactor>
</comment>
<gene>
    <name evidence="3" type="ORF">COV85_04900</name>
</gene>
<evidence type="ECO:0000313" key="3">
    <source>
        <dbReference type="EMBL" id="PIQ73924.1"/>
    </source>
</evidence>
<accession>A0A2H0KR85</accession>
<comment type="caution">
    <text evidence="3">The sequence shown here is derived from an EMBL/GenBank/DDBJ whole genome shotgun (WGS) entry which is preliminary data.</text>
</comment>
<dbReference type="Proteomes" id="UP000231550">
    <property type="component" value="Unassembled WGS sequence"/>
</dbReference>
<feature type="binding site" evidence="1">
    <location>
        <position position="63"/>
    </location>
    <ligand>
        <name>Fe cation</name>
        <dbReference type="ChEBI" id="CHEBI:24875"/>
    </ligand>
</feature>
<feature type="binding site" evidence="1">
    <location>
        <position position="41"/>
    </location>
    <ligand>
        <name>Mg(2+)</name>
        <dbReference type="ChEBI" id="CHEBI:18420"/>
    </ligand>
</feature>
<evidence type="ECO:0008006" key="5">
    <source>
        <dbReference type="Google" id="ProtNLM"/>
    </source>
</evidence>
<keyword evidence="1" id="KW-0533">Nickel</keyword>
<feature type="binding site" evidence="1">
    <location>
        <position position="63"/>
    </location>
    <ligand>
        <name>Ni(2+)</name>
        <dbReference type="ChEBI" id="CHEBI:49786"/>
    </ligand>
</feature>
<feature type="binding site" evidence="1">
    <location>
        <position position="387"/>
    </location>
    <ligand>
        <name>Mg(2+)</name>
        <dbReference type="ChEBI" id="CHEBI:18420"/>
    </ligand>
</feature>
<dbReference type="AlphaFoldDB" id="A0A2H0KR85"/>
<evidence type="ECO:0000256" key="1">
    <source>
        <dbReference type="PIRSR" id="PIRSR601501-1"/>
    </source>
</evidence>
<dbReference type="PANTHER" id="PTHR43600:SF4">
    <property type="entry name" value="CYTOSOLIC NIFE-HYDROGENASE, ALPHA SUBUNIT"/>
    <property type="match status" value="1"/>
</dbReference>
<feature type="binding site" evidence="1">
    <location>
        <position position="434"/>
    </location>
    <ligand>
        <name>Fe cation</name>
        <dbReference type="ChEBI" id="CHEBI:24875"/>
    </ligand>
</feature>
<proteinExistence type="predicted"/>
<organism evidence="3 4">
    <name type="scientific">Candidatus Portnoybacteria bacterium CG11_big_fil_rev_8_21_14_0_20_44_10</name>
    <dbReference type="NCBI Taxonomy" id="1974818"/>
    <lineage>
        <taxon>Bacteria</taxon>
        <taxon>Candidatus Portnoyibacteriota</taxon>
    </lineage>
</organism>
<name>A0A2H0KR85_9BACT</name>
<dbReference type="InterPro" id="IPR001501">
    <property type="entry name" value="Ni-dep_hyd_lsu"/>
</dbReference>
<feature type="region of interest" description="Disordered" evidence="2">
    <location>
        <begin position="334"/>
        <end position="356"/>
    </location>
</feature>
<dbReference type="EMBL" id="PCVN01000133">
    <property type="protein sequence ID" value="PIQ73924.1"/>
    <property type="molecule type" value="Genomic_DNA"/>
</dbReference>
<dbReference type="GO" id="GO:0016151">
    <property type="term" value="F:nickel cation binding"/>
    <property type="evidence" value="ECO:0007669"/>
    <property type="project" value="InterPro"/>
</dbReference>
<feature type="compositionally biased region" description="Basic and acidic residues" evidence="2">
    <location>
        <begin position="334"/>
        <end position="344"/>
    </location>
</feature>
<reference evidence="3 4" key="1">
    <citation type="submission" date="2017-09" db="EMBL/GenBank/DDBJ databases">
        <title>Depth-based differentiation of microbial function through sediment-hosted aquifers and enrichment of novel symbionts in the deep terrestrial subsurface.</title>
        <authorList>
            <person name="Probst A.J."/>
            <person name="Ladd B."/>
            <person name="Jarett J.K."/>
            <person name="Geller-Mcgrath D.E."/>
            <person name="Sieber C.M."/>
            <person name="Emerson J.B."/>
            <person name="Anantharaman K."/>
            <person name="Thomas B.C."/>
            <person name="Malmstrom R."/>
            <person name="Stieglmeier M."/>
            <person name="Klingl A."/>
            <person name="Woyke T."/>
            <person name="Ryan C.M."/>
            <person name="Banfield J.F."/>
        </authorList>
    </citation>
    <scope>NUCLEOTIDE SEQUENCE [LARGE SCALE GENOMIC DNA]</scope>
    <source>
        <strain evidence="3">CG11_big_fil_rev_8_21_14_0_20_44_10</strain>
    </source>
</reference>
<dbReference type="InterPro" id="IPR029014">
    <property type="entry name" value="NiFe-Hase_large"/>
</dbReference>
<dbReference type="PANTHER" id="PTHR43600">
    <property type="entry name" value="COENZYME F420 HYDROGENASE, SUBUNIT ALPHA"/>
    <property type="match status" value="1"/>
</dbReference>